<comment type="caution">
    <text evidence="1">The sequence shown here is derived from an EMBL/GenBank/DDBJ whole genome shotgun (WGS) entry which is preliminary data.</text>
</comment>
<dbReference type="Proteomes" id="UP001162162">
    <property type="component" value="Unassembled WGS sequence"/>
</dbReference>
<evidence type="ECO:0000313" key="1">
    <source>
        <dbReference type="EMBL" id="KAJ8942739.1"/>
    </source>
</evidence>
<accession>A0AAV8XVM6</accession>
<sequence>MSTIHLLAASQSVITITGQLTGWSDWIFFKSKQQIQLRVVINNSLPLTRYFPDMTHLSILCLNFTNGTPVQARTCREFFFLGFQVGISLSVKRCSHFASLVAVLEAVRGSVDCIKLRLDFSLATGGTRRCNGCLVSSRCLLRSAMAWVSLLICGGAIPASMYSWSRLVGFRHPVINLHVSFRTGSSLWACVDLSHTGNAYSAAE</sequence>
<keyword evidence="2" id="KW-1185">Reference proteome</keyword>
<dbReference type="AlphaFoldDB" id="A0AAV8XVM6"/>
<gene>
    <name evidence="1" type="ORF">NQ318_007906</name>
</gene>
<protein>
    <submittedName>
        <fullName evidence="1">Uncharacterized protein</fullName>
    </submittedName>
</protein>
<dbReference type="EMBL" id="JAPWTK010000315">
    <property type="protein sequence ID" value="KAJ8942739.1"/>
    <property type="molecule type" value="Genomic_DNA"/>
</dbReference>
<name>A0AAV8XVM6_9CUCU</name>
<organism evidence="1 2">
    <name type="scientific">Aromia moschata</name>
    <dbReference type="NCBI Taxonomy" id="1265417"/>
    <lineage>
        <taxon>Eukaryota</taxon>
        <taxon>Metazoa</taxon>
        <taxon>Ecdysozoa</taxon>
        <taxon>Arthropoda</taxon>
        <taxon>Hexapoda</taxon>
        <taxon>Insecta</taxon>
        <taxon>Pterygota</taxon>
        <taxon>Neoptera</taxon>
        <taxon>Endopterygota</taxon>
        <taxon>Coleoptera</taxon>
        <taxon>Polyphaga</taxon>
        <taxon>Cucujiformia</taxon>
        <taxon>Chrysomeloidea</taxon>
        <taxon>Cerambycidae</taxon>
        <taxon>Cerambycinae</taxon>
        <taxon>Callichromatini</taxon>
        <taxon>Aromia</taxon>
    </lineage>
</organism>
<reference evidence="1" key="1">
    <citation type="journal article" date="2023" name="Insect Mol. Biol.">
        <title>Genome sequencing provides insights into the evolution of gene families encoding plant cell wall-degrading enzymes in longhorned beetles.</title>
        <authorList>
            <person name="Shin N.R."/>
            <person name="Okamura Y."/>
            <person name="Kirsch R."/>
            <person name="Pauchet Y."/>
        </authorList>
    </citation>
    <scope>NUCLEOTIDE SEQUENCE</scope>
    <source>
        <strain evidence="1">AMC_N1</strain>
    </source>
</reference>
<evidence type="ECO:0000313" key="2">
    <source>
        <dbReference type="Proteomes" id="UP001162162"/>
    </source>
</evidence>
<proteinExistence type="predicted"/>